<evidence type="ECO:0000313" key="2">
    <source>
        <dbReference type="EMBL" id="ABW19752.1"/>
    </source>
</evidence>
<feature type="transmembrane region" description="Helical" evidence="1">
    <location>
        <begin position="35"/>
        <end position="56"/>
    </location>
</feature>
<feature type="transmembrane region" description="Helical" evidence="1">
    <location>
        <begin position="302"/>
        <end position="323"/>
    </location>
</feature>
<dbReference type="Pfam" id="PF04346">
    <property type="entry name" value="EutH"/>
    <property type="match status" value="1"/>
</dbReference>
<sequence length="370" mass="39115">MNDIILYILLFFMVCGALDRVFGYKLGIGQKFEEGFMMMGNLALSIIGIYSVAPLLSATLEKIVVPLFSLVGADPSIFPGSILASDMGGYLSAMKMAENLEIGLFSGLILASSLGTAVIFTIPIGAGLIKRQDYPCFTKGILIGLLTVPFSSFAGGIAMGIDLGILLQNLMPIVFISLVLGIGLIKWPHRMITGFYWFSKCIVTLGTLGLVVSILQSVTGKVILNGMEPFNEGLKVVGSIAIILSGAYPMVLVMTNFFKGPLGKLGKLLGICDKATTALIMCLANHIPAFANMSDMNDRGKIMVSAFSVGGAFVMGGQLGFVAGIDKTMITPFIISKLVGGIGSIAIAFIIGNPNQDREAQGTTMLNPVE</sequence>
<dbReference type="AlphaFoldDB" id="A8MIX0"/>
<dbReference type="PANTHER" id="PTHR40089:SF1">
    <property type="entry name" value="ETHANOLAMINE PERMEASE EUTH-RELATED"/>
    <property type="match status" value="1"/>
</dbReference>
<dbReference type="HOGENOM" id="CLU_061142_0_0_9"/>
<organism evidence="2 3">
    <name type="scientific">Alkaliphilus oremlandii (strain OhILAs)</name>
    <name type="common">Clostridium oremlandii (strain OhILAs)</name>
    <dbReference type="NCBI Taxonomy" id="350688"/>
    <lineage>
        <taxon>Bacteria</taxon>
        <taxon>Bacillati</taxon>
        <taxon>Bacillota</taxon>
        <taxon>Clostridia</taxon>
        <taxon>Peptostreptococcales</taxon>
        <taxon>Natronincolaceae</taxon>
        <taxon>Alkaliphilus</taxon>
    </lineage>
</organism>
<dbReference type="STRING" id="350688.Clos_2217"/>
<feature type="transmembrane region" description="Helical" evidence="1">
    <location>
        <begin position="141"/>
        <end position="159"/>
    </location>
</feature>
<feature type="transmembrane region" description="Helical" evidence="1">
    <location>
        <begin position="63"/>
        <end position="84"/>
    </location>
</feature>
<protein>
    <submittedName>
        <fullName evidence="2">Ethanolamine utilisation protein EutH</fullName>
    </submittedName>
</protein>
<dbReference type="RefSeq" id="WP_012160061.1">
    <property type="nucleotide sequence ID" value="NC_009922.1"/>
</dbReference>
<keyword evidence="3" id="KW-1185">Reference proteome</keyword>
<dbReference type="eggNOG" id="COG3192">
    <property type="taxonomic scope" value="Bacteria"/>
</dbReference>
<dbReference type="NCBIfam" id="NF011667">
    <property type="entry name" value="PRK15086.1-3"/>
    <property type="match status" value="1"/>
</dbReference>
<dbReference type="GO" id="GO:0034228">
    <property type="term" value="F:ethanolamine transmembrane transporter activity"/>
    <property type="evidence" value="ECO:0007669"/>
    <property type="project" value="InterPro"/>
</dbReference>
<keyword evidence="1" id="KW-0812">Transmembrane</keyword>
<feature type="transmembrane region" description="Helical" evidence="1">
    <location>
        <begin position="165"/>
        <end position="185"/>
    </location>
</feature>
<proteinExistence type="predicted"/>
<gene>
    <name evidence="2" type="ordered locus">Clos_2217</name>
</gene>
<dbReference type="Proteomes" id="UP000000269">
    <property type="component" value="Chromosome"/>
</dbReference>
<keyword evidence="1" id="KW-1133">Transmembrane helix</keyword>
<dbReference type="GO" id="GO:0005886">
    <property type="term" value="C:plasma membrane"/>
    <property type="evidence" value="ECO:0007669"/>
    <property type="project" value="TreeGrafter"/>
</dbReference>
<dbReference type="PIRSF" id="PIRSF019466">
    <property type="entry name" value="EutH"/>
    <property type="match status" value="1"/>
</dbReference>
<reference evidence="3" key="1">
    <citation type="submission" date="2007-10" db="EMBL/GenBank/DDBJ databases">
        <title>Complete genome of Alkaliphilus oremlandii OhILAs.</title>
        <authorList>
            <person name="Copeland A."/>
            <person name="Lucas S."/>
            <person name="Lapidus A."/>
            <person name="Barry K."/>
            <person name="Detter J.C."/>
            <person name="Glavina del Rio T."/>
            <person name="Hammon N."/>
            <person name="Israni S."/>
            <person name="Dalin E."/>
            <person name="Tice H."/>
            <person name="Pitluck S."/>
            <person name="Chain P."/>
            <person name="Malfatti S."/>
            <person name="Shin M."/>
            <person name="Vergez L."/>
            <person name="Schmutz J."/>
            <person name="Larimer F."/>
            <person name="Land M."/>
            <person name="Hauser L."/>
            <person name="Kyrpides N."/>
            <person name="Mikhailova N."/>
            <person name="Stolz J.F."/>
            <person name="Dawson A."/>
            <person name="Fisher E."/>
            <person name="Crable B."/>
            <person name="Perera E."/>
            <person name="Lisak J."/>
            <person name="Ranganathan M."/>
            <person name="Basu P."/>
            <person name="Richardson P."/>
        </authorList>
    </citation>
    <scope>NUCLEOTIDE SEQUENCE [LARGE SCALE GENOMIC DNA]</scope>
    <source>
        <strain evidence="3">OhILAs</strain>
    </source>
</reference>
<keyword evidence="1" id="KW-0472">Membrane</keyword>
<evidence type="ECO:0000256" key="1">
    <source>
        <dbReference type="SAM" id="Phobius"/>
    </source>
</evidence>
<feature type="transmembrane region" description="Helical" evidence="1">
    <location>
        <begin position="329"/>
        <end position="351"/>
    </location>
</feature>
<feature type="transmembrane region" description="Helical" evidence="1">
    <location>
        <begin position="197"/>
        <end position="216"/>
    </location>
</feature>
<feature type="transmembrane region" description="Helical" evidence="1">
    <location>
        <begin position="104"/>
        <end position="129"/>
    </location>
</feature>
<name>A8MIX0_ALKOO</name>
<evidence type="ECO:0000313" key="3">
    <source>
        <dbReference type="Proteomes" id="UP000000269"/>
    </source>
</evidence>
<dbReference type="InterPro" id="IPR007441">
    <property type="entry name" value="EutH"/>
</dbReference>
<dbReference type="KEGG" id="aoe:Clos_2217"/>
<dbReference type="OrthoDB" id="9778282at2"/>
<accession>A8MIX0</accession>
<dbReference type="PANTHER" id="PTHR40089">
    <property type="entry name" value="ETHANOLAMINE UTILIZATION PROTEIN EUTH"/>
    <property type="match status" value="1"/>
</dbReference>
<feature type="transmembrane region" description="Helical" evidence="1">
    <location>
        <begin position="236"/>
        <end position="258"/>
    </location>
</feature>
<dbReference type="EMBL" id="CP000853">
    <property type="protein sequence ID" value="ABW19752.1"/>
    <property type="molecule type" value="Genomic_DNA"/>
</dbReference>